<protein>
    <submittedName>
        <fullName evidence="2">Uncharacterized protein</fullName>
    </submittedName>
</protein>
<feature type="region of interest" description="Disordered" evidence="1">
    <location>
        <begin position="1"/>
        <end position="57"/>
    </location>
</feature>
<organism evidence="2 3">
    <name type="scientific">Venturia effusa</name>
    <dbReference type="NCBI Taxonomy" id="50376"/>
    <lineage>
        <taxon>Eukaryota</taxon>
        <taxon>Fungi</taxon>
        <taxon>Dikarya</taxon>
        <taxon>Ascomycota</taxon>
        <taxon>Pezizomycotina</taxon>
        <taxon>Dothideomycetes</taxon>
        <taxon>Pleosporomycetidae</taxon>
        <taxon>Venturiales</taxon>
        <taxon>Venturiaceae</taxon>
        <taxon>Venturia</taxon>
    </lineage>
</organism>
<reference evidence="2 3" key="1">
    <citation type="submission" date="2019-07" db="EMBL/GenBank/DDBJ databases">
        <title>Finished genome of Venturia effusa.</title>
        <authorList>
            <person name="Young C.A."/>
            <person name="Cox M.P."/>
            <person name="Ganley A.R.D."/>
            <person name="David W.J."/>
        </authorList>
    </citation>
    <scope>NUCLEOTIDE SEQUENCE [LARGE SCALE GENOMIC DNA]</scope>
    <source>
        <strain evidence="3">albino</strain>
    </source>
</reference>
<evidence type="ECO:0000256" key="1">
    <source>
        <dbReference type="SAM" id="MobiDB-lite"/>
    </source>
</evidence>
<dbReference type="EMBL" id="CP042197">
    <property type="protein sequence ID" value="QDS75382.1"/>
    <property type="molecule type" value="Genomic_DNA"/>
</dbReference>
<gene>
    <name evidence="2" type="ORF">FKW77_002623</name>
</gene>
<evidence type="ECO:0000313" key="2">
    <source>
        <dbReference type="EMBL" id="QDS75382.1"/>
    </source>
</evidence>
<feature type="compositionally biased region" description="Basic residues" evidence="1">
    <location>
        <begin position="508"/>
        <end position="522"/>
    </location>
</feature>
<proteinExistence type="predicted"/>
<feature type="compositionally biased region" description="Basic and acidic residues" evidence="1">
    <location>
        <begin position="336"/>
        <end position="382"/>
    </location>
</feature>
<name>A0A517LIB1_9PEZI</name>
<dbReference type="AlphaFoldDB" id="A0A517LIB1"/>
<accession>A0A517LIB1</accession>
<keyword evidence="3" id="KW-1185">Reference proteome</keyword>
<feature type="compositionally biased region" description="Polar residues" evidence="1">
    <location>
        <begin position="38"/>
        <end position="52"/>
    </location>
</feature>
<dbReference type="Proteomes" id="UP000316270">
    <property type="component" value="Chromosome 13"/>
</dbReference>
<feature type="compositionally biased region" description="Low complexity" evidence="1">
    <location>
        <begin position="465"/>
        <end position="486"/>
    </location>
</feature>
<sequence>MASTKFPPRNALGDEEEIRDKDGNRVASSNPETRKRNTQSQEKSPQSTSKASSDPPDRYPCQICIHQSTFPPTPQHPGIGKVRIERHFLAHRTHEYEYASTTRCHVCTTQFATIVTERTTERHIYERWRWAVEQFGNCQYIFEYATAWGTAGMWRYALFADVVQYLGDESDEDDWPGYPESVSIWEPDGDQECAVYIVPEPSLMEGRETDKAARLAALAVTMREADEAEVRLMETAEKAKNAKRGPRRERAWEEERKQRLQERENEKKERLFHARYEAAQKKDMPEEEILGIVAGGAKKEGEKKGGAKRRKESAASKQAAPLAATHDPDGDVEVEQVDKGPKYKVRKDGETDDAFERRVSKAEKTAATKAAKKVEREARERQQAAAAGERIAQDRDETEPHTQEERTDTTDKPDPPTKKPPAKKEPKQNRKQPRKENETDKQYAARIAKAEKTAAAKERMKAAKIRASGQAPAPASGPSSQAQNANEPSQPPQPAKEPQGTQAELDHKGKKAQRKKSPGKRKRQDDPDEAQEHALEGTGGTTAAASGSPAKKRKRGPRKPKRKPGDPIGFS</sequence>
<feature type="compositionally biased region" description="Low complexity" evidence="1">
    <location>
        <begin position="315"/>
        <end position="324"/>
    </location>
</feature>
<feature type="region of interest" description="Disordered" evidence="1">
    <location>
        <begin position="238"/>
        <end position="267"/>
    </location>
</feature>
<feature type="compositionally biased region" description="Basic residues" evidence="1">
    <location>
        <begin position="550"/>
        <end position="562"/>
    </location>
</feature>
<dbReference type="OrthoDB" id="10546145at2759"/>
<feature type="compositionally biased region" description="Basic and acidic residues" evidence="1">
    <location>
        <begin position="248"/>
        <end position="267"/>
    </location>
</feature>
<feature type="region of interest" description="Disordered" evidence="1">
    <location>
        <begin position="292"/>
        <end position="571"/>
    </location>
</feature>
<feature type="compositionally biased region" description="Basic and acidic residues" evidence="1">
    <location>
        <begin position="391"/>
        <end position="461"/>
    </location>
</feature>
<evidence type="ECO:0000313" key="3">
    <source>
        <dbReference type="Proteomes" id="UP000316270"/>
    </source>
</evidence>